<dbReference type="InterPro" id="IPR011766">
    <property type="entry name" value="TPP_enzyme_TPP-bd"/>
</dbReference>
<evidence type="ECO:0000259" key="6">
    <source>
        <dbReference type="Pfam" id="PF02776"/>
    </source>
</evidence>
<comment type="similarity">
    <text evidence="1 3">Belongs to the TPP enzyme family.</text>
</comment>
<dbReference type="PANTHER" id="PTHR18968:SF129">
    <property type="entry name" value="ACETOLACTATE SYNTHASE"/>
    <property type="match status" value="1"/>
</dbReference>
<dbReference type="GO" id="GO:0000287">
    <property type="term" value="F:magnesium ion binding"/>
    <property type="evidence" value="ECO:0007669"/>
    <property type="project" value="InterPro"/>
</dbReference>
<evidence type="ECO:0000313" key="7">
    <source>
        <dbReference type="EMBL" id="AOH82894.1"/>
    </source>
</evidence>
<evidence type="ECO:0000259" key="5">
    <source>
        <dbReference type="Pfam" id="PF02775"/>
    </source>
</evidence>
<protein>
    <recommendedName>
        <fullName evidence="9">Thiamine pyrophosphate-binding protein</fullName>
    </recommendedName>
</protein>
<evidence type="ECO:0000256" key="2">
    <source>
        <dbReference type="ARBA" id="ARBA00023052"/>
    </source>
</evidence>
<dbReference type="Pfam" id="PF02776">
    <property type="entry name" value="TPP_enzyme_N"/>
    <property type="match status" value="1"/>
</dbReference>
<keyword evidence="8" id="KW-1185">Reference proteome</keyword>
<dbReference type="Proteomes" id="UP000094256">
    <property type="component" value="Chromosome"/>
</dbReference>
<dbReference type="PROSITE" id="PS00187">
    <property type="entry name" value="TPP_ENZYMES"/>
    <property type="match status" value="1"/>
</dbReference>
<dbReference type="Gene3D" id="3.40.50.1220">
    <property type="entry name" value="TPP-binding domain"/>
    <property type="match status" value="1"/>
</dbReference>
<proteinExistence type="inferred from homology"/>
<dbReference type="GO" id="GO:0030976">
    <property type="term" value="F:thiamine pyrophosphate binding"/>
    <property type="evidence" value="ECO:0007669"/>
    <property type="project" value="InterPro"/>
</dbReference>
<reference evidence="7 8" key="1">
    <citation type="submission" date="2016-01" db="EMBL/GenBank/DDBJ databases">
        <title>Complete genome and mega plasmid sequence of Sphingomonas panacis DCY99 elicits systemic resistance in rice to Xanthomonas oryzae.</title>
        <authorList>
            <person name="Kim Y.J."/>
            <person name="Yang D.C."/>
            <person name="Sing P."/>
        </authorList>
    </citation>
    <scope>NUCLEOTIDE SEQUENCE [LARGE SCALE GENOMIC DNA]</scope>
    <source>
        <strain evidence="7 8">DCY99</strain>
    </source>
</reference>
<dbReference type="AlphaFoldDB" id="A0A1B3Z639"/>
<dbReference type="KEGG" id="span:AWL63_01780"/>
<feature type="domain" description="Thiamine pyrophosphate enzyme TPP-binding" evidence="5">
    <location>
        <begin position="365"/>
        <end position="511"/>
    </location>
</feature>
<evidence type="ECO:0000256" key="3">
    <source>
        <dbReference type="RuleBase" id="RU362132"/>
    </source>
</evidence>
<keyword evidence="2 3" id="KW-0786">Thiamine pyrophosphate</keyword>
<name>A0A1B3Z639_9SPHN</name>
<dbReference type="InterPro" id="IPR000399">
    <property type="entry name" value="TPP-bd_CS"/>
</dbReference>
<dbReference type="SUPFAM" id="SSF52518">
    <property type="entry name" value="Thiamin diphosphate-binding fold (THDP-binding)"/>
    <property type="match status" value="2"/>
</dbReference>
<dbReference type="InterPro" id="IPR029061">
    <property type="entry name" value="THDP-binding"/>
</dbReference>
<dbReference type="Pfam" id="PF00205">
    <property type="entry name" value="TPP_enzyme_M"/>
    <property type="match status" value="1"/>
</dbReference>
<sequence>MVARLQARGVERIFGLPGGECNLDFIAAAEAVGMQFVLTRTETAAAMMACVTAELTGTPGVVMTTRGPGLAAVANGVAYADLDRVPLLVIADGYEDAQAYISHQRVDQAALLAPMLRAGSNLRDVEPVAELDRLLAAMEAHPKGPAYLEVAGSYIRGAIGAVPDAPPIAAPRRADDDAIAVARRLLAAAKRPILIAGLQARSPAASDAVRAFVAATGCPALTTYKAKGVVSEHEPLGLGLYAGGVAEEPILRSADLILLYGFDPVEGPPQPWRYADIPTVELSEHAHAHMLIGPDALLIGDLPAGLAALADAMPAPGWSAEQLVAAKTRLWSAARTASTGDGIAPSRLVDAAIAALPTDSRITIDAGAHMLPVLHLWRAAEPNRSLISRGLSTMGFALPAAIAASLAEPGRTTVAFTGDGGLMMCLGELGTAVQSGSKPIVVVFNDASLTLIGEKQKRRQMAAAGVDFTPADFAQAADAFGWCGIRVAHEADLAAAFARALAAPGPALIDVAIDPAQYESIIAAIRG</sequence>
<dbReference type="PANTHER" id="PTHR18968">
    <property type="entry name" value="THIAMINE PYROPHOSPHATE ENZYMES"/>
    <property type="match status" value="1"/>
</dbReference>
<dbReference type="GO" id="GO:0009097">
    <property type="term" value="P:isoleucine biosynthetic process"/>
    <property type="evidence" value="ECO:0007669"/>
    <property type="project" value="TreeGrafter"/>
</dbReference>
<dbReference type="GO" id="GO:0003984">
    <property type="term" value="F:acetolactate synthase activity"/>
    <property type="evidence" value="ECO:0007669"/>
    <property type="project" value="TreeGrafter"/>
</dbReference>
<dbReference type="GO" id="GO:0009099">
    <property type="term" value="P:L-valine biosynthetic process"/>
    <property type="evidence" value="ECO:0007669"/>
    <property type="project" value="TreeGrafter"/>
</dbReference>
<evidence type="ECO:0008006" key="9">
    <source>
        <dbReference type="Google" id="ProtNLM"/>
    </source>
</evidence>
<dbReference type="InterPro" id="IPR045229">
    <property type="entry name" value="TPP_enz"/>
</dbReference>
<dbReference type="SUPFAM" id="SSF52467">
    <property type="entry name" value="DHS-like NAD/FAD-binding domain"/>
    <property type="match status" value="1"/>
</dbReference>
<evidence type="ECO:0000259" key="4">
    <source>
        <dbReference type="Pfam" id="PF00205"/>
    </source>
</evidence>
<feature type="domain" description="Thiamine pyrophosphate enzyme N-terminal TPP-binding" evidence="6">
    <location>
        <begin position="1"/>
        <end position="109"/>
    </location>
</feature>
<evidence type="ECO:0000256" key="1">
    <source>
        <dbReference type="ARBA" id="ARBA00007812"/>
    </source>
</evidence>
<dbReference type="STRING" id="1560345.AWL63_01780"/>
<organism evidence="7 8">
    <name type="scientific">Sphingomonas panacis</name>
    <dbReference type="NCBI Taxonomy" id="1560345"/>
    <lineage>
        <taxon>Bacteria</taxon>
        <taxon>Pseudomonadati</taxon>
        <taxon>Pseudomonadota</taxon>
        <taxon>Alphaproteobacteria</taxon>
        <taxon>Sphingomonadales</taxon>
        <taxon>Sphingomonadaceae</taxon>
        <taxon>Sphingomonas</taxon>
    </lineage>
</organism>
<accession>A0A1B3Z639</accession>
<dbReference type="GO" id="GO:0005948">
    <property type="term" value="C:acetolactate synthase complex"/>
    <property type="evidence" value="ECO:0007669"/>
    <property type="project" value="TreeGrafter"/>
</dbReference>
<dbReference type="CDD" id="cd07035">
    <property type="entry name" value="TPP_PYR_POX_like"/>
    <property type="match status" value="1"/>
</dbReference>
<dbReference type="Gene3D" id="3.40.50.970">
    <property type="match status" value="2"/>
</dbReference>
<dbReference type="Pfam" id="PF02775">
    <property type="entry name" value="TPP_enzyme_C"/>
    <property type="match status" value="1"/>
</dbReference>
<feature type="domain" description="Thiamine pyrophosphate enzyme central" evidence="4">
    <location>
        <begin position="181"/>
        <end position="307"/>
    </location>
</feature>
<dbReference type="InterPro" id="IPR029035">
    <property type="entry name" value="DHS-like_NAD/FAD-binding_dom"/>
</dbReference>
<evidence type="ECO:0000313" key="8">
    <source>
        <dbReference type="Proteomes" id="UP000094256"/>
    </source>
</evidence>
<dbReference type="GO" id="GO:0050660">
    <property type="term" value="F:flavin adenine dinucleotide binding"/>
    <property type="evidence" value="ECO:0007669"/>
    <property type="project" value="TreeGrafter"/>
</dbReference>
<gene>
    <name evidence="7" type="ORF">AWL63_01780</name>
</gene>
<dbReference type="InterPro" id="IPR012001">
    <property type="entry name" value="Thiamin_PyroP_enz_TPP-bd_dom"/>
</dbReference>
<dbReference type="InterPro" id="IPR012000">
    <property type="entry name" value="Thiamin_PyroP_enz_cen_dom"/>
</dbReference>
<dbReference type="EMBL" id="CP014168">
    <property type="protein sequence ID" value="AOH82894.1"/>
    <property type="molecule type" value="Genomic_DNA"/>
</dbReference>